<gene>
    <name evidence="1" type="ORF">F8M41_001389</name>
</gene>
<proteinExistence type="predicted"/>
<evidence type="ECO:0000313" key="2">
    <source>
        <dbReference type="Proteomes" id="UP000439903"/>
    </source>
</evidence>
<evidence type="ECO:0000313" key="1">
    <source>
        <dbReference type="EMBL" id="KAF0455967.1"/>
    </source>
</evidence>
<dbReference type="Proteomes" id="UP000439903">
    <property type="component" value="Unassembled WGS sequence"/>
</dbReference>
<dbReference type="EMBL" id="WTPW01001107">
    <property type="protein sequence ID" value="KAF0455967.1"/>
    <property type="molecule type" value="Genomic_DNA"/>
</dbReference>
<protein>
    <submittedName>
        <fullName evidence="1">Uncharacterized protein</fullName>
    </submittedName>
</protein>
<sequence>MYHQSESLNDPVLNTCNNLMKNTYTTSEFKEKMNYVLPYLYKRLRNTLHYFLKLILTDAIVEPIDIYCAHIDQYNQIKDFIIYFAEVIYDYGDLAKMEYILLMEKKFSKGAGDVFNQENKYRFKIKGFEMCKFVEMFFTPEEFETFNVSFKKFYEDCYNSHGNKELSVYDRTFRRLDPEPSIRN</sequence>
<accession>A0A8H3XEK0</accession>
<organism evidence="1 2">
    <name type="scientific">Gigaspora margarita</name>
    <dbReference type="NCBI Taxonomy" id="4874"/>
    <lineage>
        <taxon>Eukaryota</taxon>
        <taxon>Fungi</taxon>
        <taxon>Fungi incertae sedis</taxon>
        <taxon>Mucoromycota</taxon>
        <taxon>Glomeromycotina</taxon>
        <taxon>Glomeromycetes</taxon>
        <taxon>Diversisporales</taxon>
        <taxon>Gigasporaceae</taxon>
        <taxon>Gigaspora</taxon>
    </lineage>
</organism>
<name>A0A8H3XEK0_GIGMA</name>
<keyword evidence="2" id="KW-1185">Reference proteome</keyword>
<dbReference type="OrthoDB" id="10490514at2759"/>
<dbReference type="AlphaFoldDB" id="A0A8H3XEK0"/>
<comment type="caution">
    <text evidence="1">The sequence shown here is derived from an EMBL/GenBank/DDBJ whole genome shotgun (WGS) entry which is preliminary data.</text>
</comment>
<reference evidence="1 2" key="1">
    <citation type="journal article" date="2019" name="Environ. Microbiol.">
        <title>At the nexus of three kingdoms: the genome of the mycorrhizal fungus Gigaspora margarita provides insights into plant, endobacterial and fungal interactions.</title>
        <authorList>
            <person name="Venice F."/>
            <person name="Ghignone S."/>
            <person name="Salvioli di Fossalunga A."/>
            <person name="Amselem J."/>
            <person name="Novero M."/>
            <person name="Xianan X."/>
            <person name="Sedzielewska Toro K."/>
            <person name="Morin E."/>
            <person name="Lipzen A."/>
            <person name="Grigoriev I.V."/>
            <person name="Henrissat B."/>
            <person name="Martin F.M."/>
            <person name="Bonfante P."/>
        </authorList>
    </citation>
    <scope>NUCLEOTIDE SEQUENCE [LARGE SCALE GENOMIC DNA]</scope>
    <source>
        <strain evidence="1 2">BEG34</strain>
    </source>
</reference>